<comment type="similarity">
    <text evidence="2">Belongs to the MipA/OmpV family.</text>
</comment>
<accession>A0ABU3P7Q2</accession>
<name>A0ABU3P7Q2_9BURK</name>
<keyword evidence="3" id="KW-0732">Signal</keyword>
<evidence type="ECO:0000256" key="4">
    <source>
        <dbReference type="ARBA" id="ARBA00023136"/>
    </source>
</evidence>
<dbReference type="Proteomes" id="UP001246372">
    <property type="component" value="Unassembled WGS sequence"/>
</dbReference>
<organism evidence="6 7">
    <name type="scientific">Roseateles aquae</name>
    <dbReference type="NCBI Taxonomy" id="3077235"/>
    <lineage>
        <taxon>Bacteria</taxon>
        <taxon>Pseudomonadati</taxon>
        <taxon>Pseudomonadota</taxon>
        <taxon>Betaproteobacteria</taxon>
        <taxon>Burkholderiales</taxon>
        <taxon>Sphaerotilaceae</taxon>
        <taxon>Roseateles</taxon>
    </lineage>
</organism>
<dbReference type="InterPro" id="IPR010583">
    <property type="entry name" value="MipA"/>
</dbReference>
<evidence type="ECO:0000256" key="2">
    <source>
        <dbReference type="ARBA" id="ARBA00005722"/>
    </source>
</evidence>
<protein>
    <submittedName>
        <fullName evidence="6">MipA/OmpV family protein</fullName>
    </submittedName>
</protein>
<sequence length="245" mass="25868">MAACISSAQAQGPAKADDQTHYNVGLGVISHAEYLGSDERRTQLFPYLDIAWSNGFGLGQNGLTYSLSRDPQLSYGFSLGASSDRKEGRAKALKGMGNISSRAEFGGFVNYALSPALSLSSSVKYGSGNDRKGLVWDLGLNYAMQLAPDWQLRLGAGATVANARYMQSYFGVNAAQAASSGYALYTPKAGLRDVHGSAMLMHPISESLSLVGIVSATTLLGDAKSSPLTLKRTELMAGVGVIYSF</sequence>
<evidence type="ECO:0000313" key="6">
    <source>
        <dbReference type="EMBL" id="MDT8998585.1"/>
    </source>
</evidence>
<keyword evidence="4" id="KW-0472">Membrane</keyword>
<proteinExistence type="inferred from homology"/>
<gene>
    <name evidence="6" type="ORF">RQP53_04795</name>
</gene>
<dbReference type="EMBL" id="JAVXZY010000001">
    <property type="protein sequence ID" value="MDT8998585.1"/>
    <property type="molecule type" value="Genomic_DNA"/>
</dbReference>
<dbReference type="Pfam" id="PF06629">
    <property type="entry name" value="MipA"/>
    <property type="match status" value="1"/>
</dbReference>
<keyword evidence="5" id="KW-0998">Cell outer membrane</keyword>
<evidence type="ECO:0000256" key="1">
    <source>
        <dbReference type="ARBA" id="ARBA00004442"/>
    </source>
</evidence>
<reference evidence="6" key="1">
    <citation type="submission" date="2023-09" db="EMBL/GenBank/DDBJ databases">
        <title>Paucibacter sp. APW11 Genome sequencing and assembly.</title>
        <authorList>
            <person name="Kim I."/>
        </authorList>
    </citation>
    <scope>NUCLEOTIDE SEQUENCE</scope>
    <source>
        <strain evidence="6">APW11</strain>
    </source>
</reference>
<dbReference type="PANTHER" id="PTHR38776:SF1">
    <property type="entry name" value="MLTA-INTERACTING PROTEIN-RELATED"/>
    <property type="match status" value="1"/>
</dbReference>
<evidence type="ECO:0000256" key="3">
    <source>
        <dbReference type="ARBA" id="ARBA00022729"/>
    </source>
</evidence>
<dbReference type="PANTHER" id="PTHR38776">
    <property type="entry name" value="MLTA-INTERACTING PROTEIN-RELATED"/>
    <property type="match status" value="1"/>
</dbReference>
<evidence type="ECO:0000313" key="7">
    <source>
        <dbReference type="Proteomes" id="UP001246372"/>
    </source>
</evidence>
<keyword evidence="7" id="KW-1185">Reference proteome</keyword>
<dbReference type="RefSeq" id="WP_315648980.1">
    <property type="nucleotide sequence ID" value="NZ_JAVXZY010000001.1"/>
</dbReference>
<comment type="caution">
    <text evidence="6">The sequence shown here is derived from an EMBL/GenBank/DDBJ whole genome shotgun (WGS) entry which is preliminary data.</text>
</comment>
<evidence type="ECO:0000256" key="5">
    <source>
        <dbReference type="ARBA" id="ARBA00023237"/>
    </source>
</evidence>
<comment type="subcellular location">
    <subcellularLocation>
        <location evidence="1">Cell outer membrane</location>
    </subcellularLocation>
</comment>